<sequence>MALLDNFKRKKAVKSYIKVLPQVLVKDYGRFEHYTPQQIRCSVERSGLHSQYVCYALAMYTRRPEFETYQRAIGENNSYEGLRAEIGNTFFEGRAELNFISIVALSANLGSEASVLNGAGDGEVSSD</sequence>
<dbReference type="RefSeq" id="WP_096651629.1">
    <property type="nucleotide sequence ID" value="NZ_NWUX01000008.1"/>
</dbReference>
<dbReference type="OrthoDB" id="6057961at2"/>
<dbReference type="EMBL" id="NWUX01000008">
    <property type="protein sequence ID" value="PCF95613.1"/>
    <property type="molecule type" value="Genomic_DNA"/>
</dbReference>
<accession>A0A2A4HND2</accession>
<dbReference type="InterPro" id="IPR046689">
    <property type="entry name" value="DUF6559"/>
</dbReference>
<evidence type="ECO:0000313" key="2">
    <source>
        <dbReference type="Proteomes" id="UP000218677"/>
    </source>
</evidence>
<dbReference type="AlphaFoldDB" id="A0A2A4HND2"/>
<name>A0A2A4HND2_9GAMM</name>
<dbReference type="Pfam" id="PF20196">
    <property type="entry name" value="DUF6559"/>
    <property type="match status" value="1"/>
</dbReference>
<dbReference type="Proteomes" id="UP000218677">
    <property type="component" value="Unassembled WGS sequence"/>
</dbReference>
<keyword evidence="2" id="KW-1185">Reference proteome</keyword>
<comment type="caution">
    <text evidence="1">The sequence shown here is derived from an EMBL/GenBank/DDBJ whole genome shotgun (WGS) entry which is preliminary data.</text>
</comment>
<reference evidence="2" key="1">
    <citation type="submission" date="2017-09" db="EMBL/GenBank/DDBJ databases">
        <authorList>
            <person name="Cho G.-S."/>
            <person name="Oguntoyinbo F.A."/>
            <person name="Cnockaert M."/>
            <person name="Kabisch J."/>
            <person name="Neve H."/>
            <person name="Bockelmann W."/>
            <person name="Wenning M."/>
            <person name="Franz C.M."/>
            <person name="Vandamme P."/>
        </authorList>
    </citation>
    <scope>NUCLEOTIDE SEQUENCE [LARGE SCALE GENOMIC DNA]</scope>
    <source>
        <strain evidence="2">MBT G8648</strain>
    </source>
</reference>
<gene>
    <name evidence="1" type="ORF">CPA45_11215</name>
</gene>
<evidence type="ECO:0000313" key="1">
    <source>
        <dbReference type="EMBL" id="PCF95613.1"/>
    </source>
</evidence>
<proteinExistence type="predicted"/>
<protein>
    <submittedName>
        <fullName evidence="1">Uncharacterized protein</fullName>
    </submittedName>
</protein>
<organism evidence="1 2">
    <name type="scientific">Vreelandella nigrificans</name>
    <dbReference type="NCBI Taxonomy" id="2042704"/>
    <lineage>
        <taxon>Bacteria</taxon>
        <taxon>Pseudomonadati</taxon>
        <taxon>Pseudomonadota</taxon>
        <taxon>Gammaproteobacteria</taxon>
        <taxon>Oceanospirillales</taxon>
        <taxon>Halomonadaceae</taxon>
        <taxon>Vreelandella</taxon>
    </lineage>
</organism>